<evidence type="ECO:0008006" key="3">
    <source>
        <dbReference type="Google" id="ProtNLM"/>
    </source>
</evidence>
<reference evidence="1 2" key="1">
    <citation type="submission" date="2017-10" db="EMBL/GenBank/DDBJ databases">
        <title>The draft genome sequence of Williamsia sp. BULT 1.1 isolated from the semi-arid grassland soils from South Africa.</title>
        <authorList>
            <person name="Kabwe M.H."/>
            <person name="Govender N."/>
            <person name="Mutseka Lunga P."/>
            <person name="Vikram S."/>
            <person name="Makhalanyane T.P."/>
        </authorList>
    </citation>
    <scope>NUCLEOTIDE SEQUENCE [LARGE SCALE GENOMIC DNA]</scope>
    <source>
        <strain evidence="1 2">BULT 1.1</strain>
    </source>
</reference>
<proteinExistence type="predicted"/>
<dbReference type="EMBL" id="PEBD01000008">
    <property type="protein sequence ID" value="PHV67238.1"/>
    <property type="molecule type" value="Genomic_DNA"/>
</dbReference>
<dbReference type="Pfam" id="PF01135">
    <property type="entry name" value="PCMT"/>
    <property type="match status" value="1"/>
</dbReference>
<dbReference type="Proteomes" id="UP000225108">
    <property type="component" value="Unassembled WGS sequence"/>
</dbReference>
<sequence>MTEAAAVRLRSVESPHRPVFAGYLPRFSSQELDARLLRVPWHLATLLYPPNILLHIDKYGSDRWTDYLGLSSGSRLALHLECLRSLGFSQKTIDAIGLVDRSRFVPATMEWAAHLNWSIPIDAGSCLSNPVLVSAMTEWLPDLIDGNIIEIGSGSGFHTAILRHLYPDNLIITYEANRAVSELGCRNLEKHGYSNIVQHTRLAPDDFGRQTGLRIETRMPSIVEGVDFDNLRPECTWIAPRLLSQGEYNAFPSNGKLRKTFTSYGEYALANTSRECVLHRSVHDGESFVELSRLYSVVFVEQLTEVTPGKIDPQNTELDKLINSNGKMVQI</sequence>
<dbReference type="AlphaFoldDB" id="A0A2G3PN10"/>
<protein>
    <recommendedName>
        <fullName evidence="3">Protein-L-isoaspartate O-methyltransferase</fullName>
    </recommendedName>
</protein>
<accession>A0A2G3PN10</accession>
<name>A0A2G3PN10_WILMA</name>
<dbReference type="Gene3D" id="3.40.50.150">
    <property type="entry name" value="Vaccinia Virus protein VP39"/>
    <property type="match status" value="1"/>
</dbReference>
<dbReference type="InterPro" id="IPR029063">
    <property type="entry name" value="SAM-dependent_MTases_sf"/>
</dbReference>
<organism evidence="1 2">
    <name type="scientific">Williamsia marianensis</name>
    <dbReference type="NCBI Taxonomy" id="85044"/>
    <lineage>
        <taxon>Bacteria</taxon>
        <taxon>Bacillati</taxon>
        <taxon>Actinomycetota</taxon>
        <taxon>Actinomycetes</taxon>
        <taxon>Mycobacteriales</taxon>
        <taxon>Nocardiaceae</taxon>
        <taxon>Williamsia</taxon>
    </lineage>
</organism>
<evidence type="ECO:0000313" key="2">
    <source>
        <dbReference type="Proteomes" id="UP000225108"/>
    </source>
</evidence>
<dbReference type="SUPFAM" id="SSF53335">
    <property type="entry name" value="S-adenosyl-L-methionine-dependent methyltransferases"/>
    <property type="match status" value="1"/>
</dbReference>
<comment type="caution">
    <text evidence="1">The sequence shown here is derived from an EMBL/GenBank/DDBJ whole genome shotgun (WGS) entry which is preliminary data.</text>
</comment>
<evidence type="ECO:0000313" key="1">
    <source>
        <dbReference type="EMBL" id="PHV67238.1"/>
    </source>
</evidence>
<gene>
    <name evidence="1" type="ORF">CSW57_13705</name>
</gene>